<dbReference type="RefSeq" id="WP_332863331.1">
    <property type="nucleotide sequence ID" value="NZ_JBAFSM010000002.1"/>
</dbReference>
<comment type="caution">
    <text evidence="5">The sequence shown here is derived from an EMBL/GenBank/DDBJ whole genome shotgun (WGS) entry which is preliminary data.</text>
</comment>
<dbReference type="InterPro" id="IPR002747">
    <property type="entry name" value="SAM_OH_AdoTrfase"/>
</dbReference>
<keyword evidence="1" id="KW-0949">S-adenosyl-L-methionine</keyword>
<dbReference type="EMBL" id="JBAFSM010000002">
    <property type="protein sequence ID" value="MEG3435883.1"/>
    <property type="molecule type" value="Genomic_DNA"/>
</dbReference>
<protein>
    <submittedName>
        <fullName evidence="5">SAM-dependent chlorinase/fluorinase</fullName>
    </submittedName>
</protein>
<dbReference type="PANTHER" id="PTHR35092:SF1">
    <property type="entry name" value="CHLORINASE MJ1651"/>
    <property type="match status" value="1"/>
</dbReference>
<dbReference type="Pfam" id="PF01887">
    <property type="entry name" value="SAM_HAT_N"/>
    <property type="match status" value="1"/>
</dbReference>
<dbReference type="InterPro" id="IPR046469">
    <property type="entry name" value="SAM_HAT_N"/>
</dbReference>
<organism evidence="5 6">
    <name type="scientific">Pannus brasiliensis CCIBt3594</name>
    <dbReference type="NCBI Taxonomy" id="1427578"/>
    <lineage>
        <taxon>Bacteria</taxon>
        <taxon>Bacillati</taxon>
        <taxon>Cyanobacteriota</taxon>
        <taxon>Cyanophyceae</taxon>
        <taxon>Oscillatoriophycideae</taxon>
        <taxon>Chroococcales</taxon>
        <taxon>Microcystaceae</taxon>
        <taxon>Pannus</taxon>
    </lineage>
</organism>
<dbReference type="Proteomes" id="UP001328733">
    <property type="component" value="Unassembled WGS sequence"/>
</dbReference>
<gene>
    <name evidence="5" type="ORF">V0288_02025</name>
</gene>
<dbReference type="PANTHER" id="PTHR35092">
    <property type="entry name" value="CHLORINASE MJ1651"/>
    <property type="match status" value="1"/>
</dbReference>
<evidence type="ECO:0000256" key="2">
    <source>
        <dbReference type="ARBA" id="ARBA00024035"/>
    </source>
</evidence>
<sequence length="262" mass="28245">MLDRPIVTLLTDFGLQDGYAGVMKGVIASIAPHARAIDITHQIPPQNLIAARFCLMSSYAYFPRGTIHLAVVDPGVGSQQRGVAIRFAEGYLVGPDNGLFSGVLSLSEAISAVSLTNPEYWRVPSPSSTFHGRDIFAPIAGHLADGVPLEVLGDSIDPDSLVRLPIEPLEIHGDRVLGSIQYIDIFGNLITDIPSVVVTGKNWSIEFPERTIPARSTYSDVPEGAIVPLIGSHGYLEISVNRGNAREALQLDWGDRIAVKLE</sequence>
<dbReference type="InterPro" id="IPR023228">
    <property type="entry name" value="SAM_OH_AdoTrfase_N_sf"/>
</dbReference>
<dbReference type="AlphaFoldDB" id="A0AAW9QFL0"/>
<proteinExistence type="inferred from homology"/>
<feature type="domain" description="S-adenosyl-l-methionine hydroxide adenosyltransferase N-terminal" evidence="3">
    <location>
        <begin position="7"/>
        <end position="153"/>
    </location>
</feature>
<dbReference type="SUPFAM" id="SSF102522">
    <property type="entry name" value="Bacterial fluorinating enzyme, N-terminal domain"/>
    <property type="match status" value="1"/>
</dbReference>
<evidence type="ECO:0000313" key="6">
    <source>
        <dbReference type="Proteomes" id="UP001328733"/>
    </source>
</evidence>
<keyword evidence="6" id="KW-1185">Reference proteome</keyword>
<dbReference type="SUPFAM" id="SSF101852">
    <property type="entry name" value="Bacterial fluorinating enzyme, C-terminal domain"/>
    <property type="match status" value="1"/>
</dbReference>
<evidence type="ECO:0000313" key="5">
    <source>
        <dbReference type="EMBL" id="MEG3435883.1"/>
    </source>
</evidence>
<name>A0AAW9QFL0_9CHRO</name>
<dbReference type="Gene3D" id="2.40.30.90">
    <property type="entry name" value="Bacterial fluorinating enzyme like"/>
    <property type="match status" value="1"/>
</dbReference>
<dbReference type="InterPro" id="IPR046470">
    <property type="entry name" value="SAM_HAT_C"/>
</dbReference>
<dbReference type="InterPro" id="IPR023227">
    <property type="entry name" value="SAM_OH_AdoTrfase_C_sf"/>
</dbReference>
<evidence type="ECO:0000259" key="4">
    <source>
        <dbReference type="Pfam" id="PF20257"/>
    </source>
</evidence>
<evidence type="ECO:0000259" key="3">
    <source>
        <dbReference type="Pfam" id="PF01887"/>
    </source>
</evidence>
<dbReference type="Pfam" id="PF20257">
    <property type="entry name" value="SAM_HAT_C"/>
    <property type="match status" value="1"/>
</dbReference>
<reference evidence="5 6" key="1">
    <citation type="submission" date="2024-01" db="EMBL/GenBank/DDBJ databases">
        <title>Genomic insights into the taxonomy and metabolism of the cyanobacterium Pannus brasiliensis CCIBt3594.</title>
        <authorList>
            <person name="Machado M."/>
            <person name="Botero N.B."/>
            <person name="Andreote A.P.D."/>
            <person name="Feitosa A.M.T."/>
            <person name="Popin R."/>
            <person name="Sivonen K."/>
            <person name="Fiore M.F."/>
        </authorList>
    </citation>
    <scope>NUCLEOTIDE SEQUENCE [LARGE SCALE GENOMIC DNA]</scope>
    <source>
        <strain evidence="5 6">CCIBt3594</strain>
    </source>
</reference>
<accession>A0AAW9QFL0</accession>
<evidence type="ECO:0000256" key="1">
    <source>
        <dbReference type="ARBA" id="ARBA00022691"/>
    </source>
</evidence>
<comment type="similarity">
    <text evidence="2">Belongs to the SAM hydrolase / SAM-dependent halogenase family.</text>
</comment>
<feature type="domain" description="S-adenosyl-l-methionine hydroxide adenosyltransferase C-terminal" evidence="4">
    <location>
        <begin position="178"/>
        <end position="257"/>
    </location>
</feature>
<dbReference type="PIRSF" id="PIRSF006779">
    <property type="entry name" value="UCP006779"/>
    <property type="match status" value="1"/>
</dbReference>
<dbReference type="Gene3D" id="3.40.50.10790">
    <property type="entry name" value="S-adenosyl-l-methionine hydroxide adenosyltransferase, N-terminal"/>
    <property type="match status" value="1"/>
</dbReference>